<keyword evidence="2" id="KW-1185">Reference proteome</keyword>
<dbReference type="EMBL" id="JARJCM010000079">
    <property type="protein sequence ID" value="KAJ7031680.1"/>
    <property type="molecule type" value="Genomic_DNA"/>
</dbReference>
<reference evidence="1" key="1">
    <citation type="submission" date="2023-03" db="EMBL/GenBank/DDBJ databases">
        <title>Massive genome expansion in bonnet fungi (Mycena s.s.) driven by repeated elements and novel gene families across ecological guilds.</title>
        <authorList>
            <consortium name="Lawrence Berkeley National Laboratory"/>
            <person name="Harder C.B."/>
            <person name="Miyauchi S."/>
            <person name="Viragh M."/>
            <person name="Kuo A."/>
            <person name="Thoen E."/>
            <person name="Andreopoulos B."/>
            <person name="Lu D."/>
            <person name="Skrede I."/>
            <person name="Drula E."/>
            <person name="Henrissat B."/>
            <person name="Morin E."/>
            <person name="Kohler A."/>
            <person name="Barry K."/>
            <person name="LaButti K."/>
            <person name="Morin E."/>
            <person name="Salamov A."/>
            <person name="Lipzen A."/>
            <person name="Mereny Z."/>
            <person name="Hegedus B."/>
            <person name="Baldrian P."/>
            <person name="Stursova M."/>
            <person name="Weitz H."/>
            <person name="Taylor A."/>
            <person name="Grigoriev I.V."/>
            <person name="Nagy L.G."/>
            <person name="Martin F."/>
            <person name="Kauserud H."/>
        </authorList>
    </citation>
    <scope>NUCLEOTIDE SEQUENCE</scope>
    <source>
        <strain evidence="1">CBHHK200</strain>
    </source>
</reference>
<organism evidence="1 2">
    <name type="scientific">Mycena alexandri</name>
    <dbReference type="NCBI Taxonomy" id="1745969"/>
    <lineage>
        <taxon>Eukaryota</taxon>
        <taxon>Fungi</taxon>
        <taxon>Dikarya</taxon>
        <taxon>Basidiomycota</taxon>
        <taxon>Agaricomycotina</taxon>
        <taxon>Agaricomycetes</taxon>
        <taxon>Agaricomycetidae</taxon>
        <taxon>Agaricales</taxon>
        <taxon>Marasmiineae</taxon>
        <taxon>Mycenaceae</taxon>
        <taxon>Mycena</taxon>
    </lineage>
</organism>
<accession>A0AAD6SQA9</accession>
<dbReference type="AlphaFoldDB" id="A0AAD6SQA9"/>
<evidence type="ECO:0000313" key="1">
    <source>
        <dbReference type="EMBL" id="KAJ7031680.1"/>
    </source>
</evidence>
<dbReference type="Proteomes" id="UP001218188">
    <property type="component" value="Unassembled WGS sequence"/>
</dbReference>
<gene>
    <name evidence="1" type="ORF">C8F04DRAFT_1185612</name>
</gene>
<sequence length="213" mass="24626">MLRVQGLRVQGAPRTRPRINRAHRGFDRADRKTWYKTTVPLTEPWSCDWENWDNASYFLHPYSGLSPEAIYLTWCIPGHIYPLAFLPGRVMPEPTYVFVADGRYYWAQYGRLKRIEGPFASDDDFLRRLGEDEWINSRCPHRLSPKQPGVPTSIDARFLAAIDPPQHLVVRKATGSSVEEYLQVFIGFAISIARSQRPVLLPTRNLQPKSVWD</sequence>
<evidence type="ECO:0000313" key="2">
    <source>
        <dbReference type="Proteomes" id="UP001218188"/>
    </source>
</evidence>
<name>A0AAD6SQA9_9AGAR</name>
<comment type="caution">
    <text evidence="1">The sequence shown here is derived from an EMBL/GenBank/DDBJ whole genome shotgun (WGS) entry which is preliminary data.</text>
</comment>
<proteinExistence type="predicted"/>
<protein>
    <submittedName>
        <fullName evidence="1">Uncharacterized protein</fullName>
    </submittedName>
</protein>